<dbReference type="GO" id="GO:0019843">
    <property type="term" value="F:rRNA binding"/>
    <property type="evidence" value="ECO:0007669"/>
    <property type="project" value="UniProtKB-UniRule"/>
</dbReference>
<dbReference type="PANTHER" id="PTHR21349:SF0">
    <property type="entry name" value="LARGE RIBOSOMAL SUBUNIT PROTEIN BL21M"/>
    <property type="match status" value="1"/>
</dbReference>
<dbReference type="GO" id="GO:1990904">
    <property type="term" value="C:ribonucleoprotein complex"/>
    <property type="evidence" value="ECO:0007669"/>
    <property type="project" value="UniProtKB-KW"/>
</dbReference>
<organism evidence="6 7">
    <name type="scientific">Candidatus Gottesmanbacteria bacterium GW2011_GWC2_39_8</name>
    <dbReference type="NCBI Taxonomy" id="1618450"/>
    <lineage>
        <taxon>Bacteria</taxon>
        <taxon>Candidatus Gottesmaniibacteriota</taxon>
    </lineage>
</organism>
<dbReference type="InterPro" id="IPR036164">
    <property type="entry name" value="bL21-like_sf"/>
</dbReference>
<keyword evidence="2 4" id="KW-0689">Ribosomal protein</keyword>
<gene>
    <name evidence="4" type="primary">rplU</name>
    <name evidence="6" type="ORF">UT63_C0001G0027</name>
</gene>
<dbReference type="GO" id="GO:0005840">
    <property type="term" value="C:ribosome"/>
    <property type="evidence" value="ECO:0007669"/>
    <property type="project" value="UniProtKB-KW"/>
</dbReference>
<evidence type="ECO:0000256" key="1">
    <source>
        <dbReference type="ARBA" id="ARBA00008563"/>
    </source>
</evidence>
<evidence type="ECO:0000313" key="6">
    <source>
        <dbReference type="EMBL" id="KKR34460.1"/>
    </source>
</evidence>
<protein>
    <recommendedName>
        <fullName evidence="4">Large ribosomal subunit protein bL21</fullName>
    </recommendedName>
</protein>
<keyword evidence="4 5" id="KW-0699">rRNA-binding</keyword>
<evidence type="ECO:0000256" key="3">
    <source>
        <dbReference type="ARBA" id="ARBA00023274"/>
    </source>
</evidence>
<name>A0A0G0SIC6_9BACT</name>
<keyword evidence="4 5" id="KW-0694">RNA-binding</keyword>
<comment type="similarity">
    <text evidence="1 4 5">Belongs to the bacterial ribosomal protein bL21 family.</text>
</comment>
<evidence type="ECO:0000256" key="4">
    <source>
        <dbReference type="HAMAP-Rule" id="MF_01363"/>
    </source>
</evidence>
<dbReference type="NCBIfam" id="TIGR00061">
    <property type="entry name" value="L21"/>
    <property type="match status" value="1"/>
</dbReference>
<comment type="subunit">
    <text evidence="4">Part of the 50S ribosomal subunit. Contacts protein L20.</text>
</comment>
<reference evidence="6 7" key="1">
    <citation type="journal article" date="2015" name="Nature">
        <title>rRNA introns, odd ribosomes, and small enigmatic genomes across a large radiation of phyla.</title>
        <authorList>
            <person name="Brown C.T."/>
            <person name="Hug L.A."/>
            <person name="Thomas B.C."/>
            <person name="Sharon I."/>
            <person name="Castelle C.J."/>
            <person name="Singh A."/>
            <person name="Wilkins M.J."/>
            <person name="Williams K.H."/>
            <person name="Banfield J.F."/>
        </authorList>
    </citation>
    <scope>NUCLEOTIDE SEQUENCE [LARGE SCALE GENOMIC DNA]</scope>
</reference>
<dbReference type="EMBL" id="LBXN01000001">
    <property type="protein sequence ID" value="KKR34460.1"/>
    <property type="molecule type" value="Genomic_DNA"/>
</dbReference>
<keyword evidence="3 4" id="KW-0687">Ribonucleoprotein</keyword>
<evidence type="ECO:0000256" key="2">
    <source>
        <dbReference type="ARBA" id="ARBA00022980"/>
    </source>
</evidence>
<accession>A0A0G0SIC6</accession>
<dbReference type="GO" id="GO:0003735">
    <property type="term" value="F:structural constituent of ribosome"/>
    <property type="evidence" value="ECO:0007669"/>
    <property type="project" value="InterPro"/>
</dbReference>
<dbReference type="HAMAP" id="MF_01363">
    <property type="entry name" value="Ribosomal_bL21"/>
    <property type="match status" value="1"/>
</dbReference>
<sequence length="129" mass="14225">MYTIVKIAGKQYKTSAGDEIIVDKLDGEKGKVEFTDVLLVSDGDKVIVGTPNVSDVKVIGEIVEQIKGDKVRVAKYKAKVRYRRVTGFRPMLTKVKITGISGVEGETKKEIKSKPLKAKKTEKSKVTKV</sequence>
<comment type="caution">
    <text evidence="6">The sequence shown here is derived from an EMBL/GenBank/DDBJ whole genome shotgun (WGS) entry which is preliminary data.</text>
</comment>
<comment type="function">
    <text evidence="4 5">This protein binds to 23S rRNA in the presence of protein L20.</text>
</comment>
<dbReference type="SUPFAM" id="SSF141091">
    <property type="entry name" value="L21p-like"/>
    <property type="match status" value="1"/>
</dbReference>
<evidence type="ECO:0000256" key="5">
    <source>
        <dbReference type="RuleBase" id="RU000562"/>
    </source>
</evidence>
<dbReference type="PANTHER" id="PTHR21349">
    <property type="entry name" value="50S RIBOSOMAL PROTEIN L21"/>
    <property type="match status" value="1"/>
</dbReference>
<dbReference type="AlphaFoldDB" id="A0A0G0SIC6"/>
<proteinExistence type="inferred from homology"/>
<dbReference type="GO" id="GO:0005737">
    <property type="term" value="C:cytoplasm"/>
    <property type="evidence" value="ECO:0007669"/>
    <property type="project" value="UniProtKB-ARBA"/>
</dbReference>
<evidence type="ECO:0000313" key="7">
    <source>
        <dbReference type="Proteomes" id="UP000034539"/>
    </source>
</evidence>
<dbReference type="InterPro" id="IPR001787">
    <property type="entry name" value="Ribosomal_bL21"/>
</dbReference>
<dbReference type="Pfam" id="PF00829">
    <property type="entry name" value="Ribosomal_L21p"/>
    <property type="match status" value="1"/>
</dbReference>
<dbReference type="InterPro" id="IPR028909">
    <property type="entry name" value="bL21-like"/>
</dbReference>
<dbReference type="GO" id="GO:0006412">
    <property type="term" value="P:translation"/>
    <property type="evidence" value="ECO:0007669"/>
    <property type="project" value="UniProtKB-UniRule"/>
</dbReference>
<dbReference type="Proteomes" id="UP000034539">
    <property type="component" value="Unassembled WGS sequence"/>
</dbReference>